<evidence type="ECO:0000313" key="4">
    <source>
        <dbReference type="EMBL" id="TCC55120.1"/>
    </source>
</evidence>
<feature type="transmembrane region" description="Helical" evidence="2">
    <location>
        <begin position="521"/>
        <end position="536"/>
    </location>
</feature>
<reference evidence="4 5" key="1">
    <citation type="submission" date="2019-02" db="EMBL/GenBank/DDBJ databases">
        <title>Kribbella capetownensis sp. nov. and Kribbella speibonae sp. nov., isolated from soil.</title>
        <authorList>
            <person name="Curtis S.M."/>
            <person name="Norton I."/>
            <person name="Everest G.J."/>
            <person name="Meyers P.R."/>
        </authorList>
    </citation>
    <scope>NUCLEOTIDE SEQUENCE [LARGE SCALE GENOMIC DNA]</scope>
    <source>
        <strain evidence="4 5">NRRL B-24813</strain>
    </source>
</reference>
<feature type="transmembrane region" description="Helical" evidence="2">
    <location>
        <begin position="466"/>
        <end position="484"/>
    </location>
</feature>
<evidence type="ECO:0000256" key="2">
    <source>
        <dbReference type="SAM" id="Phobius"/>
    </source>
</evidence>
<dbReference type="PROSITE" id="PS00018">
    <property type="entry name" value="EF_HAND_1"/>
    <property type="match status" value="1"/>
</dbReference>
<keyword evidence="5" id="KW-1185">Reference proteome</keyword>
<comment type="caution">
    <text evidence="4">The sequence shown here is derived from an EMBL/GenBank/DDBJ whole genome shotgun (WGS) entry which is preliminary data.</text>
</comment>
<dbReference type="PANTHER" id="PTHR47197:SF3">
    <property type="entry name" value="DIHYDRO-HEME D1 DEHYDROGENASE"/>
    <property type="match status" value="1"/>
</dbReference>
<dbReference type="Gene3D" id="3.40.50.1460">
    <property type="match status" value="1"/>
</dbReference>
<feature type="transmembrane region" description="Helical" evidence="2">
    <location>
        <begin position="431"/>
        <end position="454"/>
    </location>
</feature>
<dbReference type="SUPFAM" id="SSF52129">
    <property type="entry name" value="Caspase-like"/>
    <property type="match status" value="1"/>
</dbReference>
<keyword evidence="2" id="KW-0472">Membrane</keyword>
<dbReference type="InterPro" id="IPR051200">
    <property type="entry name" value="Host-pathogen_enzymatic-act"/>
</dbReference>
<dbReference type="InterPro" id="IPR015943">
    <property type="entry name" value="WD40/YVTN_repeat-like_dom_sf"/>
</dbReference>
<dbReference type="PANTHER" id="PTHR47197">
    <property type="entry name" value="PROTEIN NIRF"/>
    <property type="match status" value="1"/>
</dbReference>
<accession>A0A4R0K6U2</accession>
<dbReference type="AlphaFoldDB" id="A0A4R0K6U2"/>
<sequence length="902" mass="95927">MGRRRALLVATYDYADTGLRRLTAPAQDAEALAEVLADPVIAGFDVQMLINEPTHRVGEEIAAFYAASERDDLTLLYFSGHGLKDDNGRLYLAMSTTRRDNLRFSALSVQLVDEALQESRSRQKILILDTCYSGAYAVQQYAKADAAIHTGEALGGRGRTVLTATDSTQYAFEGSTIHGQASQSVFTRHLVQGLQSGAADLDEDGDITVDELYDYVYRAVVAEQPNQRPRQFAEVEGRTVIAANAHWTLPERITTALDSPLPAIRQTAIEPLGQLLRASNDQVRRIAGGRLEYLLDDDSRAVSETARAVLDAPASTGRPASPMPVRRPTGPTFSAAAKASARRWRSRLRPPDLPWQVFVSSLVAAGTAIAAAAVDFSWYLVAVSIVMCCAVARSAKPAFAAGLTAPALFGVVLALGWLVHWVPGTPTHEPVPAAMIGIAHVAWLTAGIEGVVLLRRTGDLTARRQILLLGLGTVAAVLILVILLYDYRHSRIRPLYPAILSVLAAVLAMAGPLVRSRSKDFVGAWVLGGFAAWIGLLERPGRFTSPEIVVGALFVVWLILGIAAYRNKSEGTPIRPWAIAAALLAPVVLGGAVVVAVPPGPVAPVALGLVVSPDNDYLYASDIANDRIVRINTTTRKQVGKSLAVGDQPSRLELSPDGSRLYVSNSGAGSISVVDVSAWKLIGSPILVAPGPTSLALNAATHRLYVLSPQAETITVVDTEAMATIGGPLASGPAPSDLAVDENGGRLYVAAKDSGTVAVIDTKTRQAARSPIKVGAEPIDLVPGPNGSLYVVCGSTYSVINTAVEMSRPTPFPVEGRLRTAGVSADGEHLYLLGSENNEDVLRVVDVGNREVVSTVRADLDLAVWLAVSGDGQRIYVSRLYRPGILVFDTVGPKHVGTIELN</sequence>
<proteinExistence type="predicted"/>
<feature type="transmembrane region" description="Helical" evidence="2">
    <location>
        <begin position="577"/>
        <end position="597"/>
    </location>
</feature>
<name>A0A4R0K6U2_9ACTN</name>
<gene>
    <name evidence="4" type="ORF">E0H73_36630</name>
</gene>
<dbReference type="InterPro" id="IPR018247">
    <property type="entry name" value="EF_Hand_1_Ca_BS"/>
</dbReference>
<organism evidence="4 5">
    <name type="scientific">Kribbella pittospori</name>
    <dbReference type="NCBI Taxonomy" id="722689"/>
    <lineage>
        <taxon>Bacteria</taxon>
        <taxon>Bacillati</taxon>
        <taxon>Actinomycetota</taxon>
        <taxon>Actinomycetes</taxon>
        <taxon>Propionibacteriales</taxon>
        <taxon>Kribbellaceae</taxon>
        <taxon>Kribbella</taxon>
    </lineage>
</organism>
<feature type="transmembrane region" description="Helical" evidence="2">
    <location>
        <begin position="548"/>
        <end position="565"/>
    </location>
</feature>
<dbReference type="InterPro" id="IPR011600">
    <property type="entry name" value="Pept_C14_caspase"/>
</dbReference>
<protein>
    <recommendedName>
        <fullName evidence="3">Peptidase C14 caspase domain-containing protein</fullName>
    </recommendedName>
</protein>
<dbReference type="EMBL" id="SJKB01000016">
    <property type="protein sequence ID" value="TCC55120.1"/>
    <property type="molecule type" value="Genomic_DNA"/>
</dbReference>
<dbReference type="SUPFAM" id="SSF51004">
    <property type="entry name" value="C-terminal (heme d1) domain of cytochrome cd1-nitrite reductase"/>
    <property type="match status" value="1"/>
</dbReference>
<evidence type="ECO:0000256" key="1">
    <source>
        <dbReference type="SAM" id="MobiDB-lite"/>
    </source>
</evidence>
<feature type="transmembrane region" description="Helical" evidence="2">
    <location>
        <begin position="399"/>
        <end position="419"/>
    </location>
</feature>
<keyword evidence="2" id="KW-1133">Transmembrane helix</keyword>
<feature type="region of interest" description="Disordered" evidence="1">
    <location>
        <begin position="313"/>
        <end position="332"/>
    </location>
</feature>
<feature type="transmembrane region" description="Helical" evidence="2">
    <location>
        <begin position="496"/>
        <end position="514"/>
    </location>
</feature>
<evidence type="ECO:0000259" key="3">
    <source>
        <dbReference type="Pfam" id="PF00656"/>
    </source>
</evidence>
<dbReference type="Proteomes" id="UP000291144">
    <property type="component" value="Unassembled WGS sequence"/>
</dbReference>
<dbReference type="GO" id="GO:0006508">
    <property type="term" value="P:proteolysis"/>
    <property type="evidence" value="ECO:0007669"/>
    <property type="project" value="InterPro"/>
</dbReference>
<dbReference type="InterPro" id="IPR011048">
    <property type="entry name" value="Haem_d1_sf"/>
</dbReference>
<dbReference type="GO" id="GO:0004197">
    <property type="term" value="F:cysteine-type endopeptidase activity"/>
    <property type="evidence" value="ECO:0007669"/>
    <property type="project" value="InterPro"/>
</dbReference>
<dbReference type="NCBIfam" id="NF047832">
    <property type="entry name" value="caspase_w_EACC1"/>
    <property type="match status" value="1"/>
</dbReference>
<dbReference type="Gene3D" id="2.130.10.10">
    <property type="entry name" value="YVTN repeat-like/Quinoprotein amine dehydrogenase"/>
    <property type="match status" value="2"/>
</dbReference>
<dbReference type="OrthoDB" id="491589at2"/>
<dbReference type="Pfam" id="PF00656">
    <property type="entry name" value="Peptidase_C14"/>
    <property type="match status" value="1"/>
</dbReference>
<evidence type="ECO:0000313" key="5">
    <source>
        <dbReference type="Proteomes" id="UP000291144"/>
    </source>
</evidence>
<keyword evidence="2" id="KW-0812">Transmembrane</keyword>
<feature type="domain" description="Peptidase C14 caspase" evidence="3">
    <location>
        <begin position="3"/>
        <end position="229"/>
    </location>
</feature>
<dbReference type="RefSeq" id="WP_131364306.1">
    <property type="nucleotide sequence ID" value="NZ_SJKB01000016.1"/>
</dbReference>
<dbReference type="InterPro" id="IPR029030">
    <property type="entry name" value="Caspase-like_dom_sf"/>
</dbReference>